<name>A0A0J6SR43_9HYPH</name>
<reference evidence="1 2" key="1">
    <citation type="submission" date="2015-03" db="EMBL/GenBank/DDBJ databases">
        <title>Genome sequencing of Methylobacterium variabile DSM 16961.</title>
        <authorList>
            <person name="Chaudhry V."/>
            <person name="Patil P.B."/>
        </authorList>
    </citation>
    <scope>NUCLEOTIDE SEQUENCE [LARGE SCALE GENOMIC DNA]</scope>
    <source>
        <strain evidence="1 2">DSM 16961</strain>
    </source>
</reference>
<evidence type="ECO:0000313" key="1">
    <source>
        <dbReference type="EMBL" id="KMO36047.1"/>
    </source>
</evidence>
<dbReference type="AlphaFoldDB" id="A0A0J6SR43"/>
<protein>
    <submittedName>
        <fullName evidence="1">Uncharacterized protein</fullName>
    </submittedName>
</protein>
<evidence type="ECO:0000313" key="2">
    <source>
        <dbReference type="Proteomes" id="UP000035955"/>
    </source>
</evidence>
<dbReference type="EMBL" id="LABY01000106">
    <property type="protein sequence ID" value="KMO36047.1"/>
    <property type="molecule type" value="Genomic_DNA"/>
</dbReference>
<keyword evidence="2" id="KW-1185">Reference proteome</keyword>
<dbReference type="Proteomes" id="UP000035955">
    <property type="component" value="Unassembled WGS sequence"/>
</dbReference>
<gene>
    <name evidence="1" type="ORF">VQ02_16190</name>
</gene>
<accession>A0A0J6SR43</accession>
<dbReference type="PATRIC" id="fig|298794.3.peg.247"/>
<comment type="caution">
    <text evidence="1">The sequence shown here is derived from an EMBL/GenBank/DDBJ whole genome shotgun (WGS) entry which is preliminary data.</text>
</comment>
<sequence length="131" mass="13626">MTLVLPQVPIIVGDAPTTILGAFAGKASLGGTIGPDADWNIPADVVHVVIPQLTASRAWSLPDVDGYPYGQDLVIVDEGRFLGAGLTLTLGPLAGSGDTLPPWTNNLIPLDSAGAYVRLRRGVLSNVWVTV</sequence>
<proteinExistence type="predicted"/>
<organism evidence="1 2">
    <name type="scientific">Methylobacterium variabile</name>
    <dbReference type="NCBI Taxonomy" id="298794"/>
    <lineage>
        <taxon>Bacteria</taxon>
        <taxon>Pseudomonadati</taxon>
        <taxon>Pseudomonadota</taxon>
        <taxon>Alphaproteobacteria</taxon>
        <taxon>Hyphomicrobiales</taxon>
        <taxon>Methylobacteriaceae</taxon>
        <taxon>Methylobacterium</taxon>
    </lineage>
</organism>